<sequence>MKSRLNTRCPTDPSVYYSEPLGFQKFILFSMANDLSHRQGHTLDLLTLKGSIPCFSNPFTGRSDVDLRGGAKSSSRAVIVYSFTSDRSSLRVALVD</sequence>
<dbReference type="Proteomes" id="UP000241769">
    <property type="component" value="Unassembled WGS sequence"/>
</dbReference>
<protein>
    <submittedName>
        <fullName evidence="1">Uncharacterized protein</fullName>
    </submittedName>
</protein>
<gene>
    <name evidence="1" type="ORF">PROFUN_03935</name>
</gene>
<dbReference type="AlphaFoldDB" id="A0A2P6MTR9"/>
<evidence type="ECO:0000313" key="2">
    <source>
        <dbReference type="Proteomes" id="UP000241769"/>
    </source>
</evidence>
<reference evidence="1 2" key="1">
    <citation type="journal article" date="2018" name="Genome Biol. Evol.">
        <title>Multiple Roots of Fruiting Body Formation in Amoebozoa.</title>
        <authorList>
            <person name="Hillmann F."/>
            <person name="Forbes G."/>
            <person name="Novohradska S."/>
            <person name="Ferling I."/>
            <person name="Riege K."/>
            <person name="Groth M."/>
            <person name="Westermann M."/>
            <person name="Marz M."/>
            <person name="Spaller T."/>
            <person name="Winckler T."/>
            <person name="Schaap P."/>
            <person name="Glockner G."/>
        </authorList>
    </citation>
    <scope>NUCLEOTIDE SEQUENCE [LARGE SCALE GENOMIC DNA]</scope>
    <source>
        <strain evidence="1 2">Jena</strain>
    </source>
</reference>
<dbReference type="EMBL" id="MDYQ01000419">
    <property type="protein sequence ID" value="PRP75099.1"/>
    <property type="molecule type" value="Genomic_DNA"/>
</dbReference>
<dbReference type="InParanoid" id="A0A2P6MTR9"/>
<evidence type="ECO:0000313" key="1">
    <source>
        <dbReference type="EMBL" id="PRP75099.1"/>
    </source>
</evidence>
<comment type="caution">
    <text evidence="1">The sequence shown here is derived from an EMBL/GenBank/DDBJ whole genome shotgun (WGS) entry which is preliminary data.</text>
</comment>
<accession>A0A2P6MTR9</accession>
<name>A0A2P6MTR9_9EUKA</name>
<proteinExistence type="predicted"/>
<keyword evidence="2" id="KW-1185">Reference proteome</keyword>
<organism evidence="1 2">
    <name type="scientific">Planoprotostelium fungivorum</name>
    <dbReference type="NCBI Taxonomy" id="1890364"/>
    <lineage>
        <taxon>Eukaryota</taxon>
        <taxon>Amoebozoa</taxon>
        <taxon>Evosea</taxon>
        <taxon>Variosea</taxon>
        <taxon>Cavosteliida</taxon>
        <taxon>Cavosteliaceae</taxon>
        <taxon>Planoprotostelium</taxon>
    </lineage>
</organism>